<comment type="caution">
    <text evidence="2">The sequence shown here is derived from an EMBL/GenBank/DDBJ whole genome shotgun (WGS) entry which is preliminary data.</text>
</comment>
<sequence>MESSIVKLGPHTDEATKKMLQNVVTRKNKYEKVKQQHLIILWLSIFYGFSLSYFSYRTIVGPNDSSFYNIFFSFFTNTLYVFLFSIAIFLFVSAKILFDKKEKKEKEYHDLRCEIIDRSKDLWKEEAWKQRHQIFELMKEEYDINLYHQSK</sequence>
<proteinExistence type="predicted"/>
<dbReference type="EMBL" id="JBBAXC010000006">
    <property type="protein sequence ID" value="MEI5907153.1"/>
    <property type="molecule type" value="Genomic_DNA"/>
</dbReference>
<evidence type="ECO:0000313" key="3">
    <source>
        <dbReference type="Proteomes" id="UP001312865"/>
    </source>
</evidence>
<gene>
    <name evidence="2" type="ORF">WAK64_08800</name>
</gene>
<feature type="transmembrane region" description="Helical" evidence="1">
    <location>
        <begin position="79"/>
        <end position="98"/>
    </location>
</feature>
<evidence type="ECO:0000256" key="1">
    <source>
        <dbReference type="SAM" id="Phobius"/>
    </source>
</evidence>
<keyword evidence="3" id="KW-1185">Reference proteome</keyword>
<keyword evidence="1" id="KW-0472">Membrane</keyword>
<dbReference type="RefSeq" id="WP_336586591.1">
    <property type="nucleotide sequence ID" value="NZ_JBBAXC010000006.1"/>
</dbReference>
<reference evidence="2 3" key="1">
    <citation type="journal article" date="2018" name="J. Microbiol.">
        <title>Bacillus spongiae sp. nov., isolated from sponge of Jeju Island.</title>
        <authorList>
            <person name="Lee G.E."/>
            <person name="Im W.T."/>
            <person name="Park J.S."/>
        </authorList>
    </citation>
    <scope>NUCLEOTIDE SEQUENCE [LARGE SCALE GENOMIC DNA]</scope>
    <source>
        <strain evidence="2 3">135PIL107-10</strain>
    </source>
</reference>
<dbReference type="Pfam" id="PF10864">
    <property type="entry name" value="DUF2663"/>
    <property type="match status" value="1"/>
</dbReference>
<feature type="transmembrane region" description="Helical" evidence="1">
    <location>
        <begin position="38"/>
        <end position="59"/>
    </location>
</feature>
<evidence type="ECO:0000313" key="2">
    <source>
        <dbReference type="EMBL" id="MEI5907153.1"/>
    </source>
</evidence>
<protein>
    <submittedName>
        <fullName evidence="2">DUF2663 family protein</fullName>
    </submittedName>
</protein>
<dbReference type="InterPro" id="IPR020210">
    <property type="entry name" value="Uncharacterised_YpbF_TM"/>
</dbReference>
<organism evidence="2 3">
    <name type="scientific">Bacillus spongiae</name>
    <dbReference type="NCBI Taxonomy" id="2683610"/>
    <lineage>
        <taxon>Bacteria</taxon>
        <taxon>Bacillati</taxon>
        <taxon>Bacillota</taxon>
        <taxon>Bacilli</taxon>
        <taxon>Bacillales</taxon>
        <taxon>Bacillaceae</taxon>
        <taxon>Bacillus</taxon>
    </lineage>
</organism>
<name>A0ABU8HD77_9BACI</name>
<dbReference type="Proteomes" id="UP001312865">
    <property type="component" value="Unassembled WGS sequence"/>
</dbReference>
<keyword evidence="1" id="KW-0812">Transmembrane</keyword>
<keyword evidence="1" id="KW-1133">Transmembrane helix</keyword>
<accession>A0ABU8HD77</accession>